<evidence type="ECO:0000313" key="5">
    <source>
        <dbReference type="Proteomes" id="UP001597483"/>
    </source>
</evidence>
<protein>
    <submittedName>
        <fullName evidence="4">GNAT family N-acetyltransferase</fullName>
        <ecNumber evidence="4">2.3.1.-</ecNumber>
    </submittedName>
</protein>
<keyword evidence="2 4" id="KW-0012">Acyltransferase</keyword>
<dbReference type="PROSITE" id="PS51186">
    <property type="entry name" value="GNAT"/>
    <property type="match status" value="2"/>
</dbReference>
<proteinExistence type="predicted"/>
<dbReference type="InterPro" id="IPR016181">
    <property type="entry name" value="Acyl_CoA_acyltransferase"/>
</dbReference>
<feature type="domain" description="N-acetyltransferase" evidence="3">
    <location>
        <begin position="182"/>
        <end position="319"/>
    </location>
</feature>
<dbReference type="EMBL" id="JBHUKS010000018">
    <property type="protein sequence ID" value="MFD2471067.1"/>
    <property type="molecule type" value="Genomic_DNA"/>
</dbReference>
<dbReference type="Pfam" id="PF00583">
    <property type="entry name" value="Acetyltransf_1"/>
    <property type="match status" value="2"/>
</dbReference>
<dbReference type="EC" id="2.3.1.-" evidence="4"/>
<feature type="domain" description="N-acetyltransferase" evidence="3">
    <location>
        <begin position="4"/>
        <end position="191"/>
    </location>
</feature>
<sequence>MSEVTWRPLTKADAQSSADLLNAIEAVDQIGENYTADDTLQELNDPFSDLERASLAAFDGDRMIGYMKTRHKQYPEKIHRVFLDGGVHPDYRRRGIGTRLVEAGIAGAKTVHELHHPTLRLAVDIHKAEHIAGTAELFGARGFSPARYFQRMERPLGTVEEAAIPAGFQAEPWSAEIDEDFRLVRNESYRDRWGATPVATNAWQNKFANHTLRPEISFLLRDKATGTPVSLVLTMSWEADTATTGILDAHFMLIGTIPGYRKRGLGSTVLAHALRAAAEHGYDQASLSVDSGGPADSAGIFARAGFTPKLRCVRWVREA</sequence>
<dbReference type="SUPFAM" id="SSF55729">
    <property type="entry name" value="Acyl-CoA N-acyltransferases (Nat)"/>
    <property type="match status" value="2"/>
</dbReference>
<dbReference type="PANTHER" id="PTHR43877">
    <property type="entry name" value="AMINOALKYLPHOSPHONATE N-ACETYLTRANSFERASE-RELATED-RELATED"/>
    <property type="match status" value="1"/>
</dbReference>
<evidence type="ECO:0000256" key="1">
    <source>
        <dbReference type="ARBA" id="ARBA00022679"/>
    </source>
</evidence>
<keyword evidence="1 4" id="KW-0808">Transferase</keyword>
<organism evidence="4 5">
    <name type="scientific">Amycolatopsis silviterrae</name>
    <dbReference type="NCBI Taxonomy" id="1656914"/>
    <lineage>
        <taxon>Bacteria</taxon>
        <taxon>Bacillati</taxon>
        <taxon>Actinomycetota</taxon>
        <taxon>Actinomycetes</taxon>
        <taxon>Pseudonocardiales</taxon>
        <taxon>Pseudonocardiaceae</taxon>
        <taxon>Amycolatopsis</taxon>
    </lineage>
</organism>
<keyword evidence="5" id="KW-1185">Reference proteome</keyword>
<evidence type="ECO:0000259" key="3">
    <source>
        <dbReference type="PROSITE" id="PS51186"/>
    </source>
</evidence>
<evidence type="ECO:0000313" key="4">
    <source>
        <dbReference type="EMBL" id="MFD2471067.1"/>
    </source>
</evidence>
<dbReference type="GO" id="GO:0016746">
    <property type="term" value="F:acyltransferase activity"/>
    <property type="evidence" value="ECO:0007669"/>
    <property type="project" value="UniProtKB-KW"/>
</dbReference>
<dbReference type="PANTHER" id="PTHR43877:SF1">
    <property type="entry name" value="ACETYLTRANSFERASE"/>
    <property type="match status" value="1"/>
</dbReference>
<gene>
    <name evidence="4" type="ORF">ACFSVL_26990</name>
</gene>
<evidence type="ECO:0000256" key="2">
    <source>
        <dbReference type="ARBA" id="ARBA00023315"/>
    </source>
</evidence>
<dbReference type="CDD" id="cd04301">
    <property type="entry name" value="NAT_SF"/>
    <property type="match status" value="2"/>
</dbReference>
<dbReference type="Gene3D" id="3.40.630.30">
    <property type="match status" value="1"/>
</dbReference>
<dbReference type="RefSeq" id="WP_378308351.1">
    <property type="nucleotide sequence ID" value="NZ_JBHUKS010000018.1"/>
</dbReference>
<accession>A0ABW5HDA6</accession>
<reference evidence="5" key="1">
    <citation type="journal article" date="2019" name="Int. J. Syst. Evol. Microbiol.">
        <title>The Global Catalogue of Microorganisms (GCM) 10K type strain sequencing project: providing services to taxonomists for standard genome sequencing and annotation.</title>
        <authorList>
            <consortium name="The Broad Institute Genomics Platform"/>
            <consortium name="The Broad Institute Genome Sequencing Center for Infectious Disease"/>
            <person name="Wu L."/>
            <person name="Ma J."/>
        </authorList>
    </citation>
    <scope>NUCLEOTIDE SEQUENCE [LARGE SCALE GENOMIC DNA]</scope>
    <source>
        <strain evidence="5">CGMCC 4.7641</strain>
    </source>
</reference>
<dbReference type="InterPro" id="IPR050832">
    <property type="entry name" value="Bact_Acetyltransf"/>
</dbReference>
<name>A0ABW5HDA6_9PSEU</name>
<dbReference type="InterPro" id="IPR000182">
    <property type="entry name" value="GNAT_dom"/>
</dbReference>
<comment type="caution">
    <text evidence="4">The sequence shown here is derived from an EMBL/GenBank/DDBJ whole genome shotgun (WGS) entry which is preliminary data.</text>
</comment>
<dbReference type="Proteomes" id="UP001597483">
    <property type="component" value="Unassembled WGS sequence"/>
</dbReference>